<dbReference type="SMART" id="SM00558">
    <property type="entry name" value="JmjC"/>
    <property type="match status" value="1"/>
</dbReference>
<accession>A0A077DFE2</accession>
<dbReference type="AlphaFoldDB" id="A0A077DFE2"/>
<evidence type="ECO:0000256" key="1">
    <source>
        <dbReference type="ARBA" id="ARBA00001954"/>
    </source>
</evidence>
<dbReference type="OrthoDB" id="9764016at2"/>
<comment type="cofactor">
    <cofactor evidence="1">
        <name>Fe(2+)</name>
        <dbReference type="ChEBI" id="CHEBI:29033"/>
    </cofactor>
</comment>
<dbReference type="Pfam" id="PF20514">
    <property type="entry name" value="WHD_ROXA"/>
    <property type="match status" value="1"/>
</dbReference>
<dbReference type="SUPFAM" id="SSF51197">
    <property type="entry name" value="Clavaminate synthase-like"/>
    <property type="match status" value="1"/>
</dbReference>
<dbReference type="GO" id="GO:0046872">
    <property type="term" value="F:metal ion binding"/>
    <property type="evidence" value="ECO:0007669"/>
    <property type="project" value="UniProtKB-KW"/>
</dbReference>
<proteinExistence type="predicted"/>
<dbReference type="InterPro" id="IPR003347">
    <property type="entry name" value="JmjC_dom"/>
</dbReference>
<protein>
    <submittedName>
        <fullName evidence="7">Cupin</fullName>
    </submittedName>
</protein>
<dbReference type="PANTHER" id="PTHR13096">
    <property type="entry name" value="MINA53 MYC INDUCED NUCLEAR ANTIGEN"/>
    <property type="match status" value="1"/>
</dbReference>
<evidence type="ECO:0000256" key="4">
    <source>
        <dbReference type="ARBA" id="ARBA00023002"/>
    </source>
</evidence>
<name>A0A077DFE2_9BURK</name>
<evidence type="ECO:0000256" key="2">
    <source>
        <dbReference type="ARBA" id="ARBA00022723"/>
    </source>
</evidence>
<dbReference type="STRING" id="1072685.IX83_05625"/>
<organism evidence="7 8">
    <name type="scientific">Basilea psittacipulmonis DSM 24701</name>
    <dbReference type="NCBI Taxonomy" id="1072685"/>
    <lineage>
        <taxon>Bacteria</taxon>
        <taxon>Pseudomonadati</taxon>
        <taxon>Pseudomonadota</taxon>
        <taxon>Betaproteobacteria</taxon>
        <taxon>Burkholderiales</taxon>
        <taxon>Alcaligenaceae</taxon>
        <taxon>Basilea</taxon>
    </lineage>
</organism>
<evidence type="ECO:0000259" key="6">
    <source>
        <dbReference type="PROSITE" id="PS51184"/>
    </source>
</evidence>
<gene>
    <name evidence="7" type="ORF">IX83_05625</name>
</gene>
<dbReference type="eggNOG" id="COG2850">
    <property type="taxonomic scope" value="Bacteria"/>
</dbReference>
<dbReference type="Pfam" id="PF08007">
    <property type="entry name" value="JmjC_2"/>
    <property type="match status" value="1"/>
</dbReference>
<dbReference type="RefSeq" id="WP_038500030.1">
    <property type="nucleotide sequence ID" value="NZ_AFWK01000064.1"/>
</dbReference>
<reference evidence="7 8" key="1">
    <citation type="journal article" date="2014" name="BMC Genomics">
        <title>A genomic perspective on a new bacterial genus and species from the Alcaligenaceae family, Basilea psittacipulmonis.</title>
        <authorList>
            <person name="Whiteson K.L."/>
            <person name="Hernandez D."/>
            <person name="Lazarevic V."/>
            <person name="Gaia N."/>
            <person name="Farinelli L."/>
            <person name="Francois P."/>
            <person name="Pilo P."/>
            <person name="Frey J."/>
            <person name="Schrenzel J."/>
        </authorList>
    </citation>
    <scope>NUCLEOTIDE SEQUENCE [LARGE SCALE GENOMIC DNA]</scope>
    <source>
        <strain evidence="7 8">DSM 24701</strain>
    </source>
</reference>
<dbReference type="EMBL" id="CP009238">
    <property type="protein sequence ID" value="AIL32866.1"/>
    <property type="molecule type" value="Genomic_DNA"/>
</dbReference>
<evidence type="ECO:0000256" key="3">
    <source>
        <dbReference type="ARBA" id="ARBA00022964"/>
    </source>
</evidence>
<dbReference type="InterPro" id="IPR046799">
    <property type="entry name" value="ROXA-like_wH"/>
</dbReference>
<keyword evidence="8" id="KW-1185">Reference proteome</keyword>
<evidence type="ECO:0000256" key="5">
    <source>
        <dbReference type="ARBA" id="ARBA00023004"/>
    </source>
</evidence>
<keyword evidence="4" id="KW-0560">Oxidoreductase</keyword>
<dbReference type="GO" id="GO:0016706">
    <property type="term" value="F:2-oxoglutarate-dependent dioxygenase activity"/>
    <property type="evidence" value="ECO:0007669"/>
    <property type="project" value="TreeGrafter"/>
</dbReference>
<dbReference type="Gene3D" id="3.40.366.30">
    <property type="entry name" value="50S ribosomal protein L16 arginine hydroxylase, Chain A, Domain 2"/>
    <property type="match status" value="1"/>
</dbReference>
<keyword evidence="3" id="KW-0223">Dioxygenase</keyword>
<keyword evidence="5" id="KW-0408">Iron</keyword>
<dbReference type="Gene3D" id="2.60.120.650">
    <property type="entry name" value="Cupin"/>
    <property type="match status" value="1"/>
</dbReference>
<dbReference type="Proteomes" id="UP000028945">
    <property type="component" value="Chromosome"/>
</dbReference>
<dbReference type="PANTHER" id="PTHR13096:SF8">
    <property type="entry name" value="RIBOSOMAL OXYGENASE 1"/>
    <property type="match status" value="1"/>
</dbReference>
<evidence type="ECO:0000313" key="7">
    <source>
        <dbReference type="EMBL" id="AIL32866.1"/>
    </source>
</evidence>
<dbReference type="KEGG" id="bpsi:IX83_05625"/>
<dbReference type="HOGENOM" id="CLU_039125_1_0_4"/>
<dbReference type="InterPro" id="IPR039994">
    <property type="entry name" value="NO66-like"/>
</dbReference>
<sequence>MNINEPITLLGNISPAEFMRDYWQKKPLLIRQAFPNFKPPISIKDLHQLGKKDEVESRLVWREKGQWNMEQGPFESYPPAKEPDWTLLVQSVDIHHEKISDLIQHFRFIPDARFDDVMISCATQGGGVGPHFDTYDVFLLQGQGKRRWRISTQTDKELIPGLPCRILKNFQVEQEWVLEPGDMLYLPPHCAHDGIAETNDCMTISFGFRTITSANLARGMLEAAADQISSYAGMGYGTYSEPPLPKRIANFRGDYHDKRQKATQTPAQLPELMINKAVELAQKITFDHHLAARFIGIQMSEPNQLALFMPSINLNFDLEAILETGFVLKLNKASKMLYYGDEIYFNGECFISKSPAIRKLADERSIPIIEFKDADKHTLSLLTDWLDAGWMDMA</sequence>
<keyword evidence="2" id="KW-0479">Metal-binding</keyword>
<evidence type="ECO:0000313" key="8">
    <source>
        <dbReference type="Proteomes" id="UP000028945"/>
    </source>
</evidence>
<feature type="domain" description="JmjC" evidence="6">
    <location>
        <begin position="98"/>
        <end position="225"/>
    </location>
</feature>
<dbReference type="PROSITE" id="PS51184">
    <property type="entry name" value="JMJC"/>
    <property type="match status" value="1"/>
</dbReference>